<dbReference type="InterPro" id="IPR051053">
    <property type="entry name" value="ECH/Chromodomain_protein"/>
</dbReference>
<keyword evidence="3" id="KW-1185">Reference proteome</keyword>
<dbReference type="AlphaFoldDB" id="A0A9X0ANG5"/>
<dbReference type="InterPro" id="IPR029045">
    <property type="entry name" value="ClpP/crotonase-like_dom_sf"/>
</dbReference>
<dbReference type="PANTHER" id="PTHR43684:SF4">
    <property type="entry name" value="ENOYL-COA HYDRATASE_ISOMERASE FAMILY PROTEIN (AFU_ORTHOLOGUE AFUA_1G01890)"/>
    <property type="match status" value="1"/>
</dbReference>
<dbReference type="PANTHER" id="PTHR43684">
    <property type="match status" value="1"/>
</dbReference>
<dbReference type="Proteomes" id="UP001152300">
    <property type="component" value="Unassembled WGS sequence"/>
</dbReference>
<evidence type="ECO:0008006" key="4">
    <source>
        <dbReference type="Google" id="ProtNLM"/>
    </source>
</evidence>
<comment type="caution">
    <text evidence="2">The sequence shown here is derived from an EMBL/GenBank/DDBJ whole genome shotgun (WGS) entry which is preliminary data.</text>
</comment>
<evidence type="ECO:0000256" key="1">
    <source>
        <dbReference type="ARBA" id="ARBA00005254"/>
    </source>
</evidence>
<comment type="similarity">
    <text evidence="1">Belongs to the enoyl-CoA hydratase/isomerase family.</text>
</comment>
<gene>
    <name evidence="2" type="ORF">OCU04_005116</name>
</gene>
<name>A0A9X0ANG5_9HELO</name>
<dbReference type="Pfam" id="PF00378">
    <property type="entry name" value="ECH_1"/>
    <property type="match status" value="1"/>
</dbReference>
<dbReference type="OrthoDB" id="2018133at2759"/>
<dbReference type="InterPro" id="IPR001753">
    <property type="entry name" value="Enoyl-CoA_hydra/iso"/>
</dbReference>
<dbReference type="Gene3D" id="3.90.226.10">
    <property type="entry name" value="2-enoyl-CoA Hydratase, Chain A, domain 1"/>
    <property type="match status" value="1"/>
</dbReference>
<dbReference type="CDD" id="cd06558">
    <property type="entry name" value="crotonase-like"/>
    <property type="match status" value="1"/>
</dbReference>
<dbReference type="EMBL" id="JAPEIS010000005">
    <property type="protein sequence ID" value="KAJ8066022.1"/>
    <property type="molecule type" value="Genomic_DNA"/>
</dbReference>
<evidence type="ECO:0000313" key="3">
    <source>
        <dbReference type="Proteomes" id="UP001152300"/>
    </source>
</evidence>
<reference evidence="2" key="1">
    <citation type="submission" date="2022-11" db="EMBL/GenBank/DDBJ databases">
        <title>Genome Resource of Sclerotinia nivalis Strain SnTB1, a Plant Pathogen Isolated from American Ginseng.</title>
        <authorList>
            <person name="Fan S."/>
        </authorList>
    </citation>
    <scope>NUCLEOTIDE SEQUENCE</scope>
    <source>
        <strain evidence="2">SnTB1</strain>
    </source>
</reference>
<accession>A0A9X0ANG5</accession>
<evidence type="ECO:0000313" key="2">
    <source>
        <dbReference type="EMBL" id="KAJ8066022.1"/>
    </source>
</evidence>
<proteinExistence type="inferred from homology"/>
<sequence>MSPSLPNSYSTLPFQHIRVSHVPESSPTPTSIILVTLYRPGKHNAFTDTMTEDLETAFNLFSLDPRVKCIVITGHGKMFCAGADLEAGLSYEDDTALTHRDGGGRARVLFFCVVGRLISVMLSCKILLINLLV</sequence>
<dbReference type="SUPFAM" id="SSF52096">
    <property type="entry name" value="ClpP/crotonase"/>
    <property type="match status" value="1"/>
</dbReference>
<organism evidence="2 3">
    <name type="scientific">Sclerotinia nivalis</name>
    <dbReference type="NCBI Taxonomy" id="352851"/>
    <lineage>
        <taxon>Eukaryota</taxon>
        <taxon>Fungi</taxon>
        <taxon>Dikarya</taxon>
        <taxon>Ascomycota</taxon>
        <taxon>Pezizomycotina</taxon>
        <taxon>Leotiomycetes</taxon>
        <taxon>Helotiales</taxon>
        <taxon>Sclerotiniaceae</taxon>
        <taxon>Sclerotinia</taxon>
    </lineage>
</organism>
<protein>
    <recommendedName>
        <fullName evidence="4">Enoyl-CoA hydratase</fullName>
    </recommendedName>
</protein>